<proteinExistence type="predicted"/>
<name>A0AAD7I693_9AGAR</name>
<feature type="compositionally biased region" description="Low complexity" evidence="1">
    <location>
        <begin position="53"/>
        <end position="80"/>
    </location>
</feature>
<gene>
    <name evidence="2" type="ORF">B0H16DRAFT_132029</name>
</gene>
<dbReference type="AlphaFoldDB" id="A0AAD7I693"/>
<feature type="region of interest" description="Disordered" evidence="1">
    <location>
        <begin position="43"/>
        <end position="88"/>
    </location>
</feature>
<protein>
    <submittedName>
        <fullName evidence="2">Uncharacterized protein</fullName>
    </submittedName>
</protein>
<accession>A0AAD7I693</accession>
<keyword evidence="3" id="KW-1185">Reference proteome</keyword>
<evidence type="ECO:0000256" key="1">
    <source>
        <dbReference type="SAM" id="MobiDB-lite"/>
    </source>
</evidence>
<evidence type="ECO:0000313" key="2">
    <source>
        <dbReference type="EMBL" id="KAJ7735307.1"/>
    </source>
</evidence>
<dbReference type="EMBL" id="JARKIB010000127">
    <property type="protein sequence ID" value="KAJ7735307.1"/>
    <property type="molecule type" value="Genomic_DNA"/>
</dbReference>
<sequence>MSGTARRLYCGQGALHTRAAVVQHQQHGHQQTPPASLLVAHAYQHQHQEHAHSTTSLHASPPLPPSSSSASSSTATTVTSGGAGDGYVRNQRQRQSQYLPHTLTARWDSANAGHGGVVSEPQDLYFYTCVFVNSSVESYSHLAEPTHWVLGS</sequence>
<reference evidence="2" key="1">
    <citation type="submission" date="2023-03" db="EMBL/GenBank/DDBJ databases">
        <title>Massive genome expansion in bonnet fungi (Mycena s.s.) driven by repeated elements and novel gene families across ecological guilds.</title>
        <authorList>
            <consortium name="Lawrence Berkeley National Laboratory"/>
            <person name="Harder C.B."/>
            <person name="Miyauchi S."/>
            <person name="Viragh M."/>
            <person name="Kuo A."/>
            <person name="Thoen E."/>
            <person name="Andreopoulos B."/>
            <person name="Lu D."/>
            <person name="Skrede I."/>
            <person name="Drula E."/>
            <person name="Henrissat B."/>
            <person name="Morin E."/>
            <person name="Kohler A."/>
            <person name="Barry K."/>
            <person name="LaButti K."/>
            <person name="Morin E."/>
            <person name="Salamov A."/>
            <person name="Lipzen A."/>
            <person name="Mereny Z."/>
            <person name="Hegedus B."/>
            <person name="Baldrian P."/>
            <person name="Stursova M."/>
            <person name="Weitz H."/>
            <person name="Taylor A."/>
            <person name="Grigoriev I.V."/>
            <person name="Nagy L.G."/>
            <person name="Martin F."/>
            <person name="Kauserud H."/>
        </authorList>
    </citation>
    <scope>NUCLEOTIDE SEQUENCE</scope>
    <source>
        <strain evidence="2">CBHHK182m</strain>
    </source>
</reference>
<dbReference type="Proteomes" id="UP001215598">
    <property type="component" value="Unassembled WGS sequence"/>
</dbReference>
<evidence type="ECO:0000313" key="3">
    <source>
        <dbReference type="Proteomes" id="UP001215598"/>
    </source>
</evidence>
<organism evidence="2 3">
    <name type="scientific">Mycena metata</name>
    <dbReference type="NCBI Taxonomy" id="1033252"/>
    <lineage>
        <taxon>Eukaryota</taxon>
        <taxon>Fungi</taxon>
        <taxon>Dikarya</taxon>
        <taxon>Basidiomycota</taxon>
        <taxon>Agaricomycotina</taxon>
        <taxon>Agaricomycetes</taxon>
        <taxon>Agaricomycetidae</taxon>
        <taxon>Agaricales</taxon>
        <taxon>Marasmiineae</taxon>
        <taxon>Mycenaceae</taxon>
        <taxon>Mycena</taxon>
    </lineage>
</organism>
<comment type="caution">
    <text evidence="2">The sequence shown here is derived from an EMBL/GenBank/DDBJ whole genome shotgun (WGS) entry which is preliminary data.</text>
</comment>